<name>A0A4S9LXS3_AURPU</name>
<evidence type="ECO:0000256" key="1">
    <source>
        <dbReference type="ARBA" id="ARBA00008304"/>
    </source>
</evidence>
<comment type="caution">
    <text evidence="6">The sequence shown here is derived from an EMBL/GenBank/DDBJ whole genome shotgun (WGS) entry which is preliminary data.</text>
</comment>
<dbReference type="SUPFAM" id="SSF48371">
    <property type="entry name" value="ARM repeat"/>
    <property type="match status" value="3"/>
</dbReference>
<dbReference type="Proteomes" id="UP000306584">
    <property type="component" value="Unassembled WGS sequence"/>
</dbReference>
<feature type="region of interest" description="Disordered" evidence="4">
    <location>
        <begin position="490"/>
        <end position="522"/>
    </location>
</feature>
<dbReference type="InterPro" id="IPR021133">
    <property type="entry name" value="HEAT_type_2"/>
</dbReference>
<sequence>CFCIAGLRVDNDSSFAIFVDVQDVCFQSRFEDVVHTDAVLVCKDYPALFGEKIARRSDVTAVLLDYDTQIGQRSYTIHRTPLATGYGCFDRGFCEASPVGLDDQIGESRIEGGIAAKEFGSCGNLLGKDTASLVLGTVDFGLVVLDLGPSTMSRLADGCFVKASERGGATTEAPKEGDQLRRGRRLGMIDLRLNMELPSVEMRAGSSGVSKAVARLPTPETNQNAPPPVADSTLQLDIAKLHALPSEQQDLYLLTFSSDLSRYTISLDEDGASAQQVWIKKELLQIVNLPSPAPTRVIRNNLASTFAYLFTKGNRKLLYESINDLVAVLNAGKEKPLKAKHAAVHCLGAIFEAAGDSAISLSSLTCTSVLRILKSASTHAGLRAAVYKALGRVARGIGSSIDETAAKESWKSARNAASSDKALLVQMNACWCLEQLATCTSYYDNSNDFEKLQAALWKAMDSPSVSVRHAASTCMAVILVKSFSETPVRDVLPPKRSKKSKKQGAADEGEDELERPTTPVSSKPITSLAFSLLDIMRQLSTQYSKPAISNRSRAAIAICYKQIFTALGESVVERQYGVIAKHLFTELLSHQSLTYHRYRTLMTRKFVRIILQDVVGGMLGETSQLNAARFLMNDIIKDYPQVIKERPEPGKLTLTAALSALTSLIDRLDAAVSIISESCRESLLQVLQHPSYTVQVHASRCMRSFVLACPQQLLPTVTICMNSVNREIGLLTGPRQSPRRCAGYANGLAAVLSASNKHPLYGSVDVYARVLTQATGLLKSSSNSDLRVSSTQVQVAWIMIGGLMSLGPNFVKIHLSQLLLLWKNALAPPNKENMARQSQLELSFLAHVRECALGSVKAFLHYNIKLLTSDVSRRLASMLQNTGTFLAILPEKKISEDISQRLSPALQLVDFDLMVRRRVFQCYTALVTASPAAASEIATQSNVLPLAVASFADPDRLGPSSLSVSIASSAGTLDSIWGVGDNSGFGVNGLINGLDYAPLPFEKQGELEDHWSTRHSFEALIDRTILSPIGGAWEHDSTTSYVAPEQPQSYNQPQPPATEVVNSAIGIFALAFPLQSPRIQDSILEQVNSFLTSSTVQKSVAQKAALSANIALALLVTCKVLTGQVRGLDGKLQSANAEKNMQNLLHAFVADPDESVRHVAAQALGRLCEVGGNDLTSREINYLIETIVSNTEPHVRSGCALALACIHNSLGGMAASFHLKNILGIFMSLCADPHPLVHFWALESLKRIVDSAGLTFSGYVSSTIGLLGQLYVLDTHNAETGPLASSNLEVDLETTAANVCCVDAIINVMGPDLSEMAKPRGMVLTLIRQFQTESDVLVLVESTRCLGNLSMYAPGHMEFEKYVKRLQIDLDSPSPEIRDMAIGGLANLMRRDAEDIVRTANPGLEDKLWDVLDQNPAQETIKEIFVNWLSQTGLSDTAGWIQRCNAVLTKAKARVDTASQVEAAAKKAAATDLQDEEVAGFAAGAGTKDEDASAPTSSQELMRWQVRLFGMNLLNSLLDTVVKESAVNEDIPALASLQQRISDVVRVAFSASTANVVGLRILGLHIIDQVLRLFGGVPDPDFTEAMLLEQYQAQISSALTPAFAVDSSPELAAEAINVCATFVSTGIVTDIDRMGRILKILVAALETFAGYTETSSIGELKGLSPNAQVMVRMSIFSAWAGLQIATAEQKYLVDVVKPHVAKLTPLWLSSLREYSRLRFEPDISNNTSATPLSDDLETVYAALNRETLLKFYQDSWLNLVDAIASLIDEDSEFVFDALDGKTEADANGATTVSRGSDINYREEPVAFFFVLFGLAFEALAGKPGADSATARAQKLEILQALKRILRPSISGNAIYQEVIFNETMDLFDRMILTEPSNVQTVIVEIARNLCVGHPSSRQGMSADDHLSDDIDQLFELTRIIVLVLASIVPGLAESPRPVRADISDEAVTLSRLSLDALVDASEVFPAIIRADLHACIFQIFVTIMSTGACQATLIPQALPIFRRFISGVGTEPSDDTKKQIRSTLSRFLVILKNAQKREFEASLPCEKNTILAGTMLITSANAAFEANDPVLLRFVIELTECLDNPMTTKMAAGCVRTLLVVPIRGAAHSAILSRLLPRLVTFLTAPSDLEGIEQSRTIIAQSLTTALSSLPAEKKLAGFALLIPTLLARAQKETSDVVQKETAARLLELASNDASAFRGVVTRLNADQKTFMERVLKGSQGPRQEVREEVEEKEPTIALKMNF</sequence>
<proteinExistence type="inferred from homology"/>
<dbReference type="InterPro" id="IPR011989">
    <property type="entry name" value="ARM-like"/>
</dbReference>
<evidence type="ECO:0000256" key="2">
    <source>
        <dbReference type="ARBA" id="ARBA00022737"/>
    </source>
</evidence>
<dbReference type="InterPro" id="IPR057981">
    <property type="entry name" value="TPR_LAA1-like_C"/>
</dbReference>
<protein>
    <submittedName>
        <fullName evidence="6">ARM repeat-containing protein</fullName>
    </submittedName>
</protein>
<dbReference type="GO" id="GO:0030139">
    <property type="term" value="C:endocytic vesicle"/>
    <property type="evidence" value="ECO:0007669"/>
    <property type="project" value="TreeGrafter"/>
</dbReference>
<dbReference type="EMBL" id="QZBD01000037">
    <property type="protein sequence ID" value="THY34779.1"/>
    <property type="molecule type" value="Genomic_DNA"/>
</dbReference>
<dbReference type="GO" id="GO:0008104">
    <property type="term" value="P:intracellular protein localization"/>
    <property type="evidence" value="ECO:0007669"/>
    <property type="project" value="TreeGrafter"/>
</dbReference>
<dbReference type="GO" id="GO:0005829">
    <property type="term" value="C:cytosol"/>
    <property type="evidence" value="ECO:0007669"/>
    <property type="project" value="GOC"/>
</dbReference>
<dbReference type="Pfam" id="PF25808">
    <property type="entry name" value="TPR_LAA1_C"/>
    <property type="match status" value="1"/>
</dbReference>
<gene>
    <name evidence="6" type="ORF">D6D01_01871</name>
</gene>
<dbReference type="InterPro" id="IPR040108">
    <property type="entry name" value="Laa1/Sip1/HEATR5"/>
</dbReference>
<dbReference type="PROSITE" id="PS50077">
    <property type="entry name" value="HEAT_REPEAT"/>
    <property type="match status" value="1"/>
</dbReference>
<evidence type="ECO:0000256" key="3">
    <source>
        <dbReference type="PROSITE-ProRule" id="PRU00103"/>
    </source>
</evidence>
<dbReference type="Pfam" id="PF02985">
    <property type="entry name" value="HEAT"/>
    <property type="match status" value="1"/>
</dbReference>
<evidence type="ECO:0000259" key="5">
    <source>
        <dbReference type="Pfam" id="PF25808"/>
    </source>
</evidence>
<dbReference type="GO" id="GO:0006897">
    <property type="term" value="P:endocytosis"/>
    <property type="evidence" value="ECO:0007669"/>
    <property type="project" value="TreeGrafter"/>
</dbReference>
<comment type="similarity">
    <text evidence="1">Belongs to the HEATR5 family.</text>
</comment>
<reference evidence="6 7" key="1">
    <citation type="submission" date="2018-10" db="EMBL/GenBank/DDBJ databases">
        <title>Fifty Aureobasidium pullulans genomes reveal a recombining polyextremotolerant generalist.</title>
        <authorList>
            <person name="Gostincar C."/>
            <person name="Turk M."/>
            <person name="Zajc J."/>
            <person name="Gunde-Cimerman N."/>
        </authorList>
    </citation>
    <scope>NUCLEOTIDE SEQUENCE [LARGE SCALE GENOMIC DNA]</scope>
    <source>
        <strain evidence="6 7">EXF-6604</strain>
    </source>
</reference>
<feature type="non-terminal residue" evidence="6">
    <location>
        <position position="1"/>
    </location>
</feature>
<dbReference type="InterPro" id="IPR046837">
    <property type="entry name" value="Laa1/Sip1/HEATR5-like_HEAT"/>
</dbReference>
<feature type="domain" description="LAA1-like C-terminal TPR repeats" evidence="5">
    <location>
        <begin position="2067"/>
        <end position="2228"/>
    </location>
</feature>
<dbReference type="GO" id="GO:0005794">
    <property type="term" value="C:Golgi apparatus"/>
    <property type="evidence" value="ECO:0007669"/>
    <property type="project" value="TreeGrafter"/>
</dbReference>
<dbReference type="Pfam" id="PF20210">
    <property type="entry name" value="Laa1_Sip1_HTR5"/>
    <property type="match status" value="1"/>
</dbReference>
<keyword evidence="2" id="KW-0677">Repeat</keyword>
<dbReference type="InterPro" id="IPR016024">
    <property type="entry name" value="ARM-type_fold"/>
</dbReference>
<dbReference type="InterPro" id="IPR000357">
    <property type="entry name" value="HEAT"/>
</dbReference>
<dbReference type="PANTHER" id="PTHR21663:SF0">
    <property type="entry name" value="HEAT REPEAT-CONTAINING PROTEIN 5B"/>
    <property type="match status" value="1"/>
</dbReference>
<dbReference type="Gene3D" id="1.25.10.10">
    <property type="entry name" value="Leucine-rich Repeat Variant"/>
    <property type="match status" value="4"/>
</dbReference>
<evidence type="ECO:0000313" key="6">
    <source>
        <dbReference type="EMBL" id="THY34779.1"/>
    </source>
</evidence>
<organism evidence="6 7">
    <name type="scientific">Aureobasidium pullulans</name>
    <name type="common">Black yeast</name>
    <name type="synonym">Pullularia pullulans</name>
    <dbReference type="NCBI Taxonomy" id="5580"/>
    <lineage>
        <taxon>Eukaryota</taxon>
        <taxon>Fungi</taxon>
        <taxon>Dikarya</taxon>
        <taxon>Ascomycota</taxon>
        <taxon>Pezizomycotina</taxon>
        <taxon>Dothideomycetes</taxon>
        <taxon>Dothideomycetidae</taxon>
        <taxon>Dothideales</taxon>
        <taxon>Saccotheciaceae</taxon>
        <taxon>Aureobasidium</taxon>
    </lineage>
</organism>
<dbReference type="PANTHER" id="PTHR21663">
    <property type="entry name" value="HYPOTHETICAL HEAT DOMAIN-CONTAINING"/>
    <property type="match status" value="1"/>
</dbReference>
<dbReference type="GO" id="GO:0016020">
    <property type="term" value="C:membrane"/>
    <property type="evidence" value="ECO:0007669"/>
    <property type="project" value="TreeGrafter"/>
</dbReference>
<evidence type="ECO:0000313" key="7">
    <source>
        <dbReference type="Proteomes" id="UP000306584"/>
    </source>
</evidence>
<accession>A0A4S9LXS3</accession>
<dbReference type="Pfam" id="PF25468">
    <property type="entry name" value="HEAT_HEATR5A"/>
    <property type="match status" value="1"/>
</dbReference>
<evidence type="ECO:0000256" key="4">
    <source>
        <dbReference type="SAM" id="MobiDB-lite"/>
    </source>
</evidence>
<dbReference type="GO" id="GO:0042147">
    <property type="term" value="P:retrograde transport, endosome to Golgi"/>
    <property type="evidence" value="ECO:0007669"/>
    <property type="project" value="TreeGrafter"/>
</dbReference>
<feature type="repeat" description="HEAT" evidence="3">
    <location>
        <begin position="1141"/>
        <end position="1179"/>
    </location>
</feature>